<evidence type="ECO:0000313" key="1">
    <source>
        <dbReference type="EMBL" id="PTB40000.1"/>
    </source>
</evidence>
<protein>
    <submittedName>
        <fullName evidence="1">Uncharacterized protein</fullName>
    </submittedName>
</protein>
<keyword evidence="2" id="KW-1185">Reference proteome</keyword>
<reference evidence="1 2" key="1">
    <citation type="submission" date="2016-07" db="EMBL/GenBank/DDBJ databases">
        <title>Multiple horizontal gene transfer events from other fungi enriched the ability of initially mycotrophic Trichoderma (Ascomycota) to feed on dead plant biomass.</title>
        <authorList>
            <consortium name="DOE Joint Genome Institute"/>
            <person name="Aerts A."/>
            <person name="Atanasova L."/>
            <person name="Chenthamara K."/>
            <person name="Zhang J."/>
            <person name="Grujic M."/>
            <person name="Henrissat B."/>
            <person name="Kuo A."/>
            <person name="Salamov A."/>
            <person name="Lipzen A."/>
            <person name="Labutti K."/>
            <person name="Barry K."/>
            <person name="Miao Y."/>
            <person name="Rahimi M.J."/>
            <person name="Shen Q."/>
            <person name="Grigoriev I.V."/>
            <person name="Kubicek C.P."/>
            <person name="Druzhinina I.S."/>
        </authorList>
    </citation>
    <scope>NUCLEOTIDE SEQUENCE [LARGE SCALE GENOMIC DNA]</scope>
    <source>
        <strain evidence="1 2">CBS 433.97</strain>
    </source>
</reference>
<dbReference type="AlphaFoldDB" id="A0A2T3Z5H3"/>
<gene>
    <name evidence="1" type="ORF">M441DRAFT_424699</name>
</gene>
<evidence type="ECO:0000313" key="2">
    <source>
        <dbReference type="Proteomes" id="UP000240493"/>
    </source>
</evidence>
<accession>A0A2T3Z5H3</accession>
<dbReference type="Proteomes" id="UP000240493">
    <property type="component" value="Unassembled WGS sequence"/>
</dbReference>
<organism evidence="1 2">
    <name type="scientific">Trichoderma asperellum (strain ATCC 204424 / CBS 433.97 / NBRC 101777)</name>
    <dbReference type="NCBI Taxonomy" id="1042311"/>
    <lineage>
        <taxon>Eukaryota</taxon>
        <taxon>Fungi</taxon>
        <taxon>Dikarya</taxon>
        <taxon>Ascomycota</taxon>
        <taxon>Pezizomycotina</taxon>
        <taxon>Sordariomycetes</taxon>
        <taxon>Hypocreomycetidae</taxon>
        <taxon>Hypocreales</taxon>
        <taxon>Hypocreaceae</taxon>
        <taxon>Trichoderma</taxon>
    </lineage>
</organism>
<dbReference type="EMBL" id="KZ679263">
    <property type="protein sequence ID" value="PTB40000.1"/>
    <property type="molecule type" value="Genomic_DNA"/>
</dbReference>
<sequence length="180" mass="20921">MRESWLFYSYWTKTVDSIVKYPWFYACYFGQQCAEFGVWRRRLGLASQIVTGVVGHLALFHIPCYTNPVPCLSLSCRFYISTVAVKTPYFVICSAYMQCAACSMQLHLVPKRPCRVPLVNITTYHRHFMLALLKSCALFEKLVFGLHWAEYRENRIARCDGHVENWICARGNNRSIHSMA</sequence>
<name>A0A2T3Z5H3_TRIA4</name>
<proteinExistence type="predicted"/>